<keyword evidence="2" id="KW-1185">Reference proteome</keyword>
<comment type="caution">
    <text evidence="1">The sequence shown here is derived from an EMBL/GenBank/DDBJ whole genome shotgun (WGS) entry which is preliminary data.</text>
</comment>
<protein>
    <submittedName>
        <fullName evidence="1">Uncharacterized protein</fullName>
    </submittedName>
</protein>
<evidence type="ECO:0000313" key="2">
    <source>
        <dbReference type="Proteomes" id="UP000299102"/>
    </source>
</evidence>
<dbReference type="AlphaFoldDB" id="A0A4C1W413"/>
<reference evidence="1 2" key="1">
    <citation type="journal article" date="2019" name="Commun. Biol.">
        <title>The bagworm genome reveals a unique fibroin gene that provides high tensile strength.</title>
        <authorList>
            <person name="Kono N."/>
            <person name="Nakamura H."/>
            <person name="Ohtoshi R."/>
            <person name="Tomita M."/>
            <person name="Numata K."/>
            <person name="Arakawa K."/>
        </authorList>
    </citation>
    <scope>NUCLEOTIDE SEQUENCE [LARGE SCALE GENOMIC DNA]</scope>
</reference>
<accession>A0A4C1W413</accession>
<name>A0A4C1W413_EUMVA</name>
<organism evidence="1 2">
    <name type="scientific">Eumeta variegata</name>
    <name type="common">Bagworm moth</name>
    <name type="synonym">Eumeta japonica</name>
    <dbReference type="NCBI Taxonomy" id="151549"/>
    <lineage>
        <taxon>Eukaryota</taxon>
        <taxon>Metazoa</taxon>
        <taxon>Ecdysozoa</taxon>
        <taxon>Arthropoda</taxon>
        <taxon>Hexapoda</taxon>
        <taxon>Insecta</taxon>
        <taxon>Pterygota</taxon>
        <taxon>Neoptera</taxon>
        <taxon>Endopterygota</taxon>
        <taxon>Lepidoptera</taxon>
        <taxon>Glossata</taxon>
        <taxon>Ditrysia</taxon>
        <taxon>Tineoidea</taxon>
        <taxon>Psychidae</taxon>
        <taxon>Oiketicinae</taxon>
        <taxon>Eumeta</taxon>
    </lineage>
</organism>
<dbReference type="Proteomes" id="UP000299102">
    <property type="component" value="Unassembled WGS sequence"/>
</dbReference>
<gene>
    <name evidence="1" type="ORF">EVAR_41421_1</name>
</gene>
<evidence type="ECO:0000313" key="1">
    <source>
        <dbReference type="EMBL" id="GBP46068.1"/>
    </source>
</evidence>
<dbReference type="OrthoDB" id="411871at2759"/>
<dbReference type="EMBL" id="BGZK01000476">
    <property type="protein sequence ID" value="GBP46068.1"/>
    <property type="molecule type" value="Genomic_DNA"/>
</dbReference>
<sequence>MPYRTELKANVTRVMGELPPAAERRNQYLTRTTHMEAAMGADNKRASLKFSLRSPIPNQETGTGYFFRVASVHGRRPPPTRSADNGAGPAAAAEQLVSGRHARAPNQLQRAKLYEFKCKFNKVWKSGRSLVLLKGNGRSVIDPKAYRLITLLIGLRKHIKTNHTANSNGTDEEYLSFRQHDFLAGRSTSPAHKSLSHDWLGCTCVFVRMLPADYEVINAGRIETANVIDLLGRILAVLNWTMKPLGYSWDHGCSRKRLHKMVLNETSMCLCEQTDEDMFHALCDKAEKENLKSTDFYESYGN</sequence>
<proteinExistence type="predicted"/>